<proteinExistence type="predicted"/>
<feature type="non-terminal residue" evidence="1">
    <location>
        <position position="89"/>
    </location>
</feature>
<reference evidence="1" key="1">
    <citation type="submission" date="2021-06" db="EMBL/GenBank/DDBJ databases">
        <authorList>
            <person name="Kallberg Y."/>
            <person name="Tangrot J."/>
            <person name="Rosling A."/>
        </authorList>
    </citation>
    <scope>NUCLEOTIDE SEQUENCE</scope>
    <source>
        <strain evidence="1">MA461A</strain>
    </source>
</reference>
<feature type="non-terminal residue" evidence="1">
    <location>
        <position position="1"/>
    </location>
</feature>
<dbReference type="Proteomes" id="UP000789920">
    <property type="component" value="Unassembled WGS sequence"/>
</dbReference>
<evidence type="ECO:0000313" key="2">
    <source>
        <dbReference type="Proteomes" id="UP000789920"/>
    </source>
</evidence>
<evidence type="ECO:0000313" key="1">
    <source>
        <dbReference type="EMBL" id="CAG8805909.1"/>
    </source>
</evidence>
<organism evidence="1 2">
    <name type="scientific">Racocetra persica</name>
    <dbReference type="NCBI Taxonomy" id="160502"/>
    <lineage>
        <taxon>Eukaryota</taxon>
        <taxon>Fungi</taxon>
        <taxon>Fungi incertae sedis</taxon>
        <taxon>Mucoromycota</taxon>
        <taxon>Glomeromycotina</taxon>
        <taxon>Glomeromycetes</taxon>
        <taxon>Diversisporales</taxon>
        <taxon>Gigasporaceae</taxon>
        <taxon>Racocetra</taxon>
    </lineage>
</organism>
<accession>A0ACA9RR77</accession>
<gene>
    <name evidence="1" type="ORF">RPERSI_LOCUS22046</name>
</gene>
<protein>
    <submittedName>
        <fullName evidence="1">17581_t:CDS:1</fullName>
    </submittedName>
</protein>
<comment type="caution">
    <text evidence="1">The sequence shown here is derived from an EMBL/GenBank/DDBJ whole genome shotgun (WGS) entry which is preliminary data.</text>
</comment>
<dbReference type="EMBL" id="CAJVQC010065869">
    <property type="protein sequence ID" value="CAG8805909.1"/>
    <property type="molecule type" value="Genomic_DNA"/>
</dbReference>
<name>A0ACA9RR77_9GLOM</name>
<sequence>SAIRPRWKSMEIIIRLCFAYLDAFTGQLKSLQSKLFRKNMCNFEKTPVFENDKYPFTLDTHTKSHCLIPQPSVYKSPYFRRDSNDSTTS</sequence>
<keyword evidence="2" id="KW-1185">Reference proteome</keyword>